<feature type="compositionally biased region" description="Basic residues" evidence="2">
    <location>
        <begin position="1001"/>
        <end position="1011"/>
    </location>
</feature>
<feature type="region of interest" description="Disordered" evidence="2">
    <location>
        <begin position="1539"/>
        <end position="1587"/>
    </location>
</feature>
<sequence length="1630" mass="177757">MEHHRKPPVRRAINKLYDLFFDPDIYEHTTPTPDTILAKEAAKIASAASDLVETATSAASAAASSLLRDSKLGAVDSSSSRLSSWNSWYNSLADSWRSKESDERLQITDRSANLQHLFDRMSPNLHSTQGHIGIEPLAVTWGLEPHVVLMLMVLPLVIILLISTALVGAGHTSEDDAPRPPGVQSRQVNIHAMSPSVPQKRASKHRGKKAVVAHPGNTPTKLGPSQRLKVQQGDDEGACSWASVLGSTGFMGAETMLYKSIDISGEGDPASHYQHHEAQTHGEGLVTSIMEEIIGPDSAQHSQEEIDLDNEEEYENEDLLTELTENPDMSSSAPTKVAGKGASKKQRRSKNKARAETATSTAIWDKSHKLPHINESGQEYAPDQSHGKNRNSGGGPAGYGVDTLGVTHLGSHAGPSKQRVRVPHAYGFKEADRHRHQPHVSSKKLLQSHLDDMDGSFDSWAHDLINKQDLRTLACKLVDYTTDSPLLKALNGILGGLLESVVVTTAMVVATVEAGAKTLKKFAPSYSKDTEHDRSGGHPGSNDNAKVSKMVENAPDSLKKSSDATVKSDQGTNLLEQVVLNARESIVGAIQDMESKLRSAKDTADSTMEALEKDLQKLVEETMADIQVQAQKAEAEADLVEEQIEGMIETALENANQSVEVFLKNLDQAATQAKTQGKSFTQEVANKGKKIAQDLKAKEEKVAKDLKATKEKLDLQLKTKENELVRTVKPKVEAVIHQATTKGKHMAQRGKSKLGEAKVELEKDLDTLSQNIKRTTKGAHGAADSTTNQASESPRSTAQHAFDTAEREISHAVDSVTHTATTNSKKKRRKQKNSSNRVGQAQESGKPALDGPAHDTANAKKSADKTKERPRAITVPTLKDHDNVSAKDTLSSAKHLAGNLGDVTAEALKHSATIVAHSLTDVKDNASAFIGAAKNDLFGKDSNSQDSNSELRDIKNERERALQREHHAMLDSSATEKAIEGAHAYYDLLPSASSPTIPAQKKARKAKHAKNDRKEIDKSHKVQSNDHDVTEMKESETRSLLSSGPSIFHAAKVAAAAVVAKFADVSHENVEEARDQLQTLTEKKAHGEDGSKSPESNTARGSSKKKSGRKESKSTRRALNQDDGAKTLAGKTKSTSQELGTNMSGSGILDSAQHAIEGATENFFADVAENLSEVIWGAKNSVSRAFQDMKELATETGKGISRRGSLVSPFSFSSSTKDHSRSTSDAEPDDKEGTKHERDPLGYYKSSTWNQEGALVNQSSANWTRSFVDALKEPMLEQSSTLASLEAASLHQQHRKEKRLSLVDQTSWQEQNPRHARRGSRRSLPEIDLRTIGPLDSVTVNAAYPGVVLLAPQQSAREAEPYHRPIITALTPDTQEKDAIPHIQRLAKPGMPYSTVVKLNSEESNRNSGPEVTEGARRRKSVHFSEDSKTHEMEAEAEEAEYDRQLTIDQEEPPVNSIMTAMTAQAMNEDIRPKSFLPSKDLSSSTPQSQAAPQIHVHSPPPSRINPGATRHPHNHHHHLIRQVIHPYDIPDSLRHLPPTPLSSTATTRLSFDHGSGELRTNVGIPEHASQSPGVEHRRKRGSKEIEPHTMGEHRTHLGVPDLVEYVIDEHGNKVPVVDARRDSGFDLLM</sequence>
<evidence type="ECO:0000256" key="2">
    <source>
        <dbReference type="SAM" id="MobiDB-lite"/>
    </source>
</evidence>
<name>A0A9P6G433_9FUNG</name>
<gene>
    <name evidence="4" type="ORF">BGW38_000037</name>
</gene>
<comment type="caution">
    <text evidence="4">The sequence shown here is derived from an EMBL/GenBank/DDBJ whole genome shotgun (WGS) entry which is preliminary data.</text>
</comment>
<feature type="transmembrane region" description="Helical" evidence="3">
    <location>
        <begin position="147"/>
        <end position="169"/>
    </location>
</feature>
<feature type="compositionally biased region" description="Low complexity" evidence="2">
    <location>
        <begin position="1483"/>
        <end position="1494"/>
    </location>
</feature>
<feature type="region of interest" description="Disordered" evidence="2">
    <location>
        <begin position="323"/>
        <end position="401"/>
    </location>
</feature>
<dbReference type="Proteomes" id="UP000780801">
    <property type="component" value="Unassembled WGS sequence"/>
</dbReference>
<keyword evidence="5" id="KW-1185">Reference proteome</keyword>
<reference evidence="4" key="1">
    <citation type="journal article" date="2020" name="Fungal Divers.">
        <title>Resolving the Mortierellaceae phylogeny through synthesis of multi-gene phylogenetics and phylogenomics.</title>
        <authorList>
            <person name="Vandepol N."/>
            <person name="Liber J."/>
            <person name="Desiro A."/>
            <person name="Na H."/>
            <person name="Kennedy M."/>
            <person name="Barry K."/>
            <person name="Grigoriev I.V."/>
            <person name="Miller A.N."/>
            <person name="O'Donnell K."/>
            <person name="Stajich J.E."/>
            <person name="Bonito G."/>
        </authorList>
    </citation>
    <scope>NUCLEOTIDE SEQUENCE</scope>
    <source>
        <strain evidence="4">KOD1015</strain>
    </source>
</reference>
<dbReference type="OrthoDB" id="2436652at2759"/>
<feature type="compositionally biased region" description="Basic and acidic residues" evidence="2">
    <location>
        <begin position="1012"/>
        <end position="1037"/>
    </location>
</feature>
<protein>
    <submittedName>
        <fullName evidence="4">Uncharacterized protein</fullName>
    </submittedName>
</protein>
<evidence type="ECO:0000313" key="5">
    <source>
        <dbReference type="Proteomes" id="UP000780801"/>
    </source>
</evidence>
<keyword evidence="3" id="KW-1133">Transmembrane helix</keyword>
<feature type="region of interest" description="Disordered" evidence="2">
    <location>
        <begin position="1296"/>
        <end position="1325"/>
    </location>
</feature>
<keyword evidence="3" id="KW-0812">Transmembrane</keyword>
<feature type="region of interest" description="Disordered" evidence="2">
    <location>
        <begin position="194"/>
        <end position="226"/>
    </location>
</feature>
<dbReference type="EMBL" id="JAABOA010000100">
    <property type="protein sequence ID" value="KAF9585921.1"/>
    <property type="molecule type" value="Genomic_DNA"/>
</dbReference>
<evidence type="ECO:0000256" key="3">
    <source>
        <dbReference type="SAM" id="Phobius"/>
    </source>
</evidence>
<keyword evidence="3" id="KW-0472">Membrane</keyword>
<feature type="region of interest" description="Disordered" evidence="2">
    <location>
        <begin position="1474"/>
        <end position="1516"/>
    </location>
</feature>
<organism evidence="4 5">
    <name type="scientific">Lunasporangiospora selenospora</name>
    <dbReference type="NCBI Taxonomy" id="979761"/>
    <lineage>
        <taxon>Eukaryota</taxon>
        <taxon>Fungi</taxon>
        <taxon>Fungi incertae sedis</taxon>
        <taxon>Mucoromycota</taxon>
        <taxon>Mortierellomycotina</taxon>
        <taxon>Mortierellomycetes</taxon>
        <taxon>Mortierellales</taxon>
        <taxon>Mortierellaceae</taxon>
        <taxon>Lunasporangiospora</taxon>
    </lineage>
</organism>
<feature type="compositionally biased region" description="Polar residues" evidence="2">
    <location>
        <begin position="784"/>
        <end position="799"/>
    </location>
</feature>
<feature type="compositionally biased region" description="Low complexity" evidence="2">
    <location>
        <begin position="1205"/>
        <end position="1215"/>
    </location>
</feature>
<feature type="region of interest" description="Disordered" evidence="2">
    <location>
        <begin position="525"/>
        <end position="547"/>
    </location>
</feature>
<feature type="region of interest" description="Disordered" evidence="2">
    <location>
        <begin position="1401"/>
        <end position="1442"/>
    </location>
</feature>
<evidence type="ECO:0000313" key="4">
    <source>
        <dbReference type="EMBL" id="KAF9585921.1"/>
    </source>
</evidence>
<feature type="compositionally biased region" description="Basic and acidic residues" evidence="2">
    <location>
        <begin position="1081"/>
        <end position="1092"/>
    </location>
</feature>
<evidence type="ECO:0000256" key="1">
    <source>
        <dbReference type="SAM" id="Coils"/>
    </source>
</evidence>
<feature type="coiled-coil region" evidence="1">
    <location>
        <begin position="590"/>
        <end position="723"/>
    </location>
</feature>
<keyword evidence="1" id="KW-0175">Coiled coil</keyword>
<feature type="compositionally biased region" description="Polar residues" evidence="2">
    <location>
        <begin position="1132"/>
        <end position="1145"/>
    </location>
</feature>
<feature type="region of interest" description="Disordered" evidence="2">
    <location>
        <begin position="1195"/>
        <end position="1245"/>
    </location>
</feature>
<feature type="region of interest" description="Disordered" evidence="2">
    <location>
        <begin position="990"/>
        <end position="1040"/>
    </location>
</feature>
<feature type="compositionally biased region" description="Basic and acidic residues" evidence="2">
    <location>
        <begin position="1231"/>
        <end position="1240"/>
    </location>
</feature>
<feature type="compositionally biased region" description="Basic and acidic residues" evidence="2">
    <location>
        <begin position="1423"/>
        <end position="1434"/>
    </location>
</feature>
<feature type="region of interest" description="Disordered" evidence="2">
    <location>
        <begin position="775"/>
        <end position="886"/>
    </location>
</feature>
<accession>A0A9P6G433</accession>
<feature type="compositionally biased region" description="Basic and acidic residues" evidence="2">
    <location>
        <begin position="1109"/>
        <end position="1125"/>
    </location>
</feature>
<feature type="compositionally biased region" description="Basic residues" evidence="2">
    <location>
        <begin position="342"/>
        <end position="352"/>
    </location>
</feature>
<feature type="region of interest" description="Disordered" evidence="2">
    <location>
        <begin position="1081"/>
        <end position="1147"/>
    </location>
</feature>
<proteinExistence type="predicted"/>
<feature type="region of interest" description="Disordered" evidence="2">
    <location>
        <begin position="739"/>
        <end position="758"/>
    </location>
</feature>
<feature type="compositionally biased region" description="Basic residues" evidence="2">
    <location>
        <begin position="201"/>
        <end position="211"/>
    </location>
</feature>
<feature type="compositionally biased region" description="Basic residues" evidence="2">
    <location>
        <begin position="742"/>
        <end position="752"/>
    </location>
</feature>
<feature type="compositionally biased region" description="Basic and acidic residues" evidence="2">
    <location>
        <begin position="857"/>
        <end position="871"/>
    </location>
</feature>